<dbReference type="AlphaFoldDB" id="A0A8H4J256"/>
<sequence>MAASSTHDHTVPFVAAVASWNCLARQTEQLLGHGAPSPATRAHFELTLDESAKNTASFRLRLFLGLRAMEGKRANFFFCIPPNRILDLDGRTDRVPNSVRTAFLLGTKKEVPSTKIVSLRFRLSEPGIIVLPKVRDLTPSSQMAGRTLELLESLARATEFTISFEDKSDSRRASLLAALHGRDWTSTAERALDLDTLYTGHGAKLVQGAHFSLDSSADGVPAESPPSYDELAPTPSPVRRSLSPPRKKLKQAPSAEPSKQSLNMPYEWETMLAEISVRLTQQFRREMREGLDQLETRVKAEMAEHVVGLEKKIDERLAELKEEMHDDFDDAQGLTKDEIELSLDERMSLIKDEVNEYAKDEMRVIEDGLRRDLSEARVSFEF</sequence>
<protein>
    <submittedName>
        <fullName evidence="2">Uncharacterized protein</fullName>
    </submittedName>
</protein>
<proteinExistence type="predicted"/>
<keyword evidence="3" id="KW-1185">Reference proteome</keyword>
<dbReference type="OrthoDB" id="3937833at2759"/>
<name>A0A8H4J256_9PEZI</name>
<evidence type="ECO:0000313" key="3">
    <source>
        <dbReference type="Proteomes" id="UP000572817"/>
    </source>
</evidence>
<evidence type="ECO:0000256" key="1">
    <source>
        <dbReference type="SAM" id="MobiDB-lite"/>
    </source>
</evidence>
<reference evidence="2" key="1">
    <citation type="submission" date="2020-04" db="EMBL/GenBank/DDBJ databases">
        <title>Genome Assembly and Annotation of Botryosphaeria dothidea sdau 11-99, a Latent Pathogen of Apple Fruit Ring Rot in China.</title>
        <authorList>
            <person name="Yu C."/>
            <person name="Diao Y."/>
            <person name="Lu Q."/>
            <person name="Zhao J."/>
            <person name="Cui S."/>
            <person name="Peng C."/>
            <person name="He B."/>
            <person name="Liu H."/>
        </authorList>
    </citation>
    <scope>NUCLEOTIDE SEQUENCE [LARGE SCALE GENOMIC DNA]</scope>
    <source>
        <strain evidence="2">Sdau11-99</strain>
    </source>
</reference>
<gene>
    <name evidence="2" type="ORF">GTA08_BOTSDO13125</name>
</gene>
<feature type="region of interest" description="Disordered" evidence="1">
    <location>
        <begin position="215"/>
        <end position="262"/>
    </location>
</feature>
<dbReference type="Proteomes" id="UP000572817">
    <property type="component" value="Unassembled WGS sequence"/>
</dbReference>
<comment type="caution">
    <text evidence="2">The sequence shown here is derived from an EMBL/GenBank/DDBJ whole genome shotgun (WGS) entry which is preliminary data.</text>
</comment>
<organism evidence="2 3">
    <name type="scientific">Botryosphaeria dothidea</name>
    <dbReference type="NCBI Taxonomy" id="55169"/>
    <lineage>
        <taxon>Eukaryota</taxon>
        <taxon>Fungi</taxon>
        <taxon>Dikarya</taxon>
        <taxon>Ascomycota</taxon>
        <taxon>Pezizomycotina</taxon>
        <taxon>Dothideomycetes</taxon>
        <taxon>Dothideomycetes incertae sedis</taxon>
        <taxon>Botryosphaeriales</taxon>
        <taxon>Botryosphaeriaceae</taxon>
        <taxon>Botryosphaeria</taxon>
    </lineage>
</organism>
<evidence type="ECO:0000313" key="2">
    <source>
        <dbReference type="EMBL" id="KAF4311386.1"/>
    </source>
</evidence>
<accession>A0A8H4J256</accession>
<dbReference type="EMBL" id="WWBZ02000010">
    <property type="protein sequence ID" value="KAF4311386.1"/>
    <property type="molecule type" value="Genomic_DNA"/>
</dbReference>